<feature type="transmembrane region" description="Helical" evidence="1">
    <location>
        <begin position="122"/>
        <end position="140"/>
    </location>
</feature>
<dbReference type="AlphaFoldDB" id="A0ABD5ZLE8"/>
<dbReference type="Proteomes" id="UP001596398">
    <property type="component" value="Unassembled WGS sequence"/>
</dbReference>
<evidence type="ECO:0000313" key="3">
    <source>
        <dbReference type="Proteomes" id="UP001596398"/>
    </source>
</evidence>
<dbReference type="GeneID" id="79265671"/>
<dbReference type="EMBL" id="JBHTAP010000001">
    <property type="protein sequence ID" value="MFC7234009.1"/>
    <property type="molecule type" value="Genomic_DNA"/>
</dbReference>
<comment type="caution">
    <text evidence="2">The sequence shown here is derived from an EMBL/GenBank/DDBJ whole genome shotgun (WGS) entry which is preliminary data.</text>
</comment>
<keyword evidence="1" id="KW-1133">Transmembrane helix</keyword>
<protein>
    <submittedName>
        <fullName evidence="2">Uncharacterized protein</fullName>
    </submittedName>
</protein>
<evidence type="ECO:0000256" key="1">
    <source>
        <dbReference type="SAM" id="Phobius"/>
    </source>
</evidence>
<dbReference type="RefSeq" id="WP_276235006.1">
    <property type="nucleotide sequence ID" value="NZ_CP119802.1"/>
</dbReference>
<keyword evidence="3" id="KW-1185">Reference proteome</keyword>
<gene>
    <name evidence="2" type="ORF">ACFQJ4_01630</name>
</gene>
<name>A0ABD5ZLE8_9EURY</name>
<organism evidence="2 3">
    <name type="scientific">Halosegnis marinus</name>
    <dbReference type="NCBI Taxonomy" id="3034023"/>
    <lineage>
        <taxon>Archaea</taxon>
        <taxon>Methanobacteriati</taxon>
        <taxon>Methanobacteriota</taxon>
        <taxon>Stenosarchaea group</taxon>
        <taxon>Halobacteria</taxon>
        <taxon>Halobacteriales</taxon>
        <taxon>Natronomonadaceae</taxon>
        <taxon>Halosegnis</taxon>
    </lineage>
</organism>
<keyword evidence="1" id="KW-0472">Membrane</keyword>
<accession>A0ABD5ZLE8</accession>
<feature type="transmembrane region" description="Helical" evidence="1">
    <location>
        <begin position="97"/>
        <end position="116"/>
    </location>
</feature>
<evidence type="ECO:0000313" key="2">
    <source>
        <dbReference type="EMBL" id="MFC7234009.1"/>
    </source>
</evidence>
<proteinExistence type="predicted"/>
<reference evidence="2 3" key="1">
    <citation type="journal article" date="2019" name="Int. J. Syst. Evol. Microbiol.">
        <title>The Global Catalogue of Microorganisms (GCM) 10K type strain sequencing project: providing services to taxonomists for standard genome sequencing and annotation.</title>
        <authorList>
            <consortium name="The Broad Institute Genomics Platform"/>
            <consortium name="The Broad Institute Genome Sequencing Center for Infectious Disease"/>
            <person name="Wu L."/>
            <person name="Ma J."/>
        </authorList>
    </citation>
    <scope>NUCLEOTIDE SEQUENCE [LARGE SCALE GENOMIC DNA]</scope>
    <source>
        <strain evidence="2 3">DT85</strain>
    </source>
</reference>
<sequence length="143" mass="14518">MDPETAAVSAYLSPTDAAVPEGVYRLVGLPDGRATLLLVGDAEGRRVHSGRLVAVSRPALAGFERTDPPAPRRSVSGALTLGYWSVRAFARQLARTPFRAAGAALLLVAGFAADVSSAVPEAAAAALVVLGALALSLVGSGRL</sequence>
<keyword evidence="1" id="KW-0812">Transmembrane</keyword>